<keyword evidence="6" id="KW-0336">GPI-anchor</keyword>
<keyword evidence="8 16" id="KW-0378">Hydrolase</keyword>
<dbReference type="Gramene" id="CDP18694">
    <property type="protein sequence ID" value="CDP18694"/>
    <property type="gene ID" value="GSCOC_T00004608001"/>
</dbReference>
<keyword evidence="13" id="KW-0449">Lipoprotein</keyword>
<dbReference type="SUPFAM" id="SSF51445">
    <property type="entry name" value="(Trans)glycosidases"/>
    <property type="match status" value="1"/>
</dbReference>
<evidence type="ECO:0000256" key="16">
    <source>
        <dbReference type="RuleBase" id="RU004336"/>
    </source>
</evidence>
<dbReference type="AlphaFoldDB" id="A0A068VDU7"/>
<keyword evidence="11" id="KW-1015">Disulfide bond</keyword>
<name>A0A068VDU7_COFCA</name>
<organism evidence="19 20">
    <name type="scientific">Coffea canephora</name>
    <name type="common">Robusta coffee</name>
    <dbReference type="NCBI Taxonomy" id="49390"/>
    <lineage>
        <taxon>Eukaryota</taxon>
        <taxon>Viridiplantae</taxon>
        <taxon>Streptophyta</taxon>
        <taxon>Embryophyta</taxon>
        <taxon>Tracheophyta</taxon>
        <taxon>Spermatophyta</taxon>
        <taxon>Magnoliopsida</taxon>
        <taxon>eudicotyledons</taxon>
        <taxon>Gunneridae</taxon>
        <taxon>Pentapetalae</taxon>
        <taxon>asterids</taxon>
        <taxon>lamiids</taxon>
        <taxon>Gentianales</taxon>
        <taxon>Rubiaceae</taxon>
        <taxon>Ixoroideae</taxon>
        <taxon>Gardenieae complex</taxon>
        <taxon>Bertiereae - Coffeeae clade</taxon>
        <taxon>Coffeeae</taxon>
        <taxon>Coffea</taxon>
    </lineage>
</organism>
<feature type="domain" description="X8" evidence="18">
    <location>
        <begin position="369"/>
        <end position="452"/>
    </location>
</feature>
<dbReference type="InterPro" id="IPR012946">
    <property type="entry name" value="X8"/>
</dbReference>
<dbReference type="EMBL" id="HG739354">
    <property type="protein sequence ID" value="CDP18694.1"/>
    <property type="molecule type" value="Genomic_DNA"/>
</dbReference>
<keyword evidence="9" id="KW-0611">Plant defense</keyword>
<dbReference type="GO" id="GO:0006952">
    <property type="term" value="P:defense response"/>
    <property type="evidence" value="ECO:0007669"/>
    <property type="project" value="UniProtKB-KW"/>
</dbReference>
<dbReference type="OMA" id="MFNPDAK"/>
<evidence type="ECO:0000256" key="17">
    <source>
        <dbReference type="SAM" id="SignalP"/>
    </source>
</evidence>
<evidence type="ECO:0000256" key="1">
    <source>
        <dbReference type="ARBA" id="ARBA00000382"/>
    </source>
</evidence>
<dbReference type="GO" id="GO:0005975">
    <property type="term" value="P:carbohydrate metabolic process"/>
    <property type="evidence" value="ECO:0007669"/>
    <property type="project" value="InterPro"/>
</dbReference>
<evidence type="ECO:0000256" key="3">
    <source>
        <dbReference type="ARBA" id="ARBA00008773"/>
    </source>
</evidence>
<dbReference type="Pfam" id="PF07983">
    <property type="entry name" value="X8"/>
    <property type="match status" value="1"/>
</dbReference>
<evidence type="ECO:0000256" key="7">
    <source>
        <dbReference type="ARBA" id="ARBA00022729"/>
    </source>
</evidence>
<evidence type="ECO:0000256" key="6">
    <source>
        <dbReference type="ARBA" id="ARBA00022622"/>
    </source>
</evidence>
<proteinExistence type="inferred from homology"/>
<dbReference type="GO" id="GO:0042973">
    <property type="term" value="F:glucan endo-1,3-beta-D-glucosidase activity"/>
    <property type="evidence" value="ECO:0007669"/>
    <property type="project" value="UniProtKB-EC"/>
</dbReference>
<dbReference type="Gene3D" id="3.20.20.80">
    <property type="entry name" value="Glycosidases"/>
    <property type="match status" value="1"/>
</dbReference>
<keyword evidence="14 16" id="KW-0326">Glycosidase</keyword>
<evidence type="ECO:0000256" key="9">
    <source>
        <dbReference type="ARBA" id="ARBA00022821"/>
    </source>
</evidence>
<reference evidence="20" key="1">
    <citation type="journal article" date="2014" name="Science">
        <title>The coffee genome provides insight into the convergent evolution of caffeine biosynthesis.</title>
        <authorList>
            <person name="Denoeud F."/>
            <person name="Carretero-Paulet L."/>
            <person name="Dereeper A."/>
            <person name="Droc G."/>
            <person name="Guyot R."/>
            <person name="Pietrella M."/>
            <person name="Zheng C."/>
            <person name="Alberti A."/>
            <person name="Anthony F."/>
            <person name="Aprea G."/>
            <person name="Aury J.M."/>
            <person name="Bento P."/>
            <person name="Bernard M."/>
            <person name="Bocs S."/>
            <person name="Campa C."/>
            <person name="Cenci A."/>
            <person name="Combes M.C."/>
            <person name="Crouzillat D."/>
            <person name="Da Silva C."/>
            <person name="Daddiego L."/>
            <person name="De Bellis F."/>
            <person name="Dussert S."/>
            <person name="Garsmeur O."/>
            <person name="Gayraud T."/>
            <person name="Guignon V."/>
            <person name="Jahn K."/>
            <person name="Jamilloux V."/>
            <person name="Joet T."/>
            <person name="Labadie K."/>
            <person name="Lan T."/>
            <person name="Leclercq J."/>
            <person name="Lepelley M."/>
            <person name="Leroy T."/>
            <person name="Li L.T."/>
            <person name="Librado P."/>
            <person name="Lopez L."/>
            <person name="Munoz A."/>
            <person name="Noel B."/>
            <person name="Pallavicini A."/>
            <person name="Perrotta G."/>
            <person name="Poncet V."/>
            <person name="Pot D."/>
            <person name="Priyono X."/>
            <person name="Rigoreau M."/>
            <person name="Rouard M."/>
            <person name="Rozas J."/>
            <person name="Tranchant-Dubreuil C."/>
            <person name="VanBuren R."/>
            <person name="Zhang Q."/>
            <person name="Andrade A.C."/>
            <person name="Argout X."/>
            <person name="Bertrand B."/>
            <person name="de Kochko A."/>
            <person name="Graziosi G."/>
            <person name="Henry R.J."/>
            <person name="Jayarama X."/>
            <person name="Ming R."/>
            <person name="Nagai C."/>
            <person name="Rounsley S."/>
            <person name="Sankoff D."/>
            <person name="Giuliano G."/>
            <person name="Albert V.A."/>
            <person name="Wincker P."/>
            <person name="Lashermes P."/>
        </authorList>
    </citation>
    <scope>NUCLEOTIDE SEQUENCE [LARGE SCALE GENOMIC DNA]</scope>
    <source>
        <strain evidence="20">cv. DH200-94</strain>
    </source>
</reference>
<dbReference type="Gene3D" id="1.20.58.1040">
    <property type="match status" value="1"/>
</dbReference>
<keyword evidence="5" id="KW-1003">Cell membrane</keyword>
<evidence type="ECO:0000256" key="4">
    <source>
        <dbReference type="ARBA" id="ARBA00012780"/>
    </source>
</evidence>
<dbReference type="EC" id="3.2.1.39" evidence="4"/>
<dbReference type="PhylomeDB" id="A0A068VDU7"/>
<keyword evidence="12" id="KW-0325">Glycoprotein</keyword>
<dbReference type="OrthoDB" id="408788at2759"/>
<comment type="catalytic activity">
    <reaction evidence="1">
        <text>Hydrolysis of (1-&gt;3)-beta-D-glucosidic linkages in (1-&gt;3)-beta-D-glucans.</text>
        <dbReference type="EC" id="3.2.1.39"/>
    </reaction>
</comment>
<dbReference type="InterPro" id="IPR017853">
    <property type="entry name" value="GH"/>
</dbReference>
<dbReference type="InterPro" id="IPR000490">
    <property type="entry name" value="Glyco_hydro_17"/>
</dbReference>
<evidence type="ECO:0000256" key="14">
    <source>
        <dbReference type="ARBA" id="ARBA00023295"/>
    </source>
</evidence>
<dbReference type="GO" id="GO:0098552">
    <property type="term" value="C:side of membrane"/>
    <property type="evidence" value="ECO:0007669"/>
    <property type="project" value="UniProtKB-KW"/>
</dbReference>
<feature type="signal peptide" evidence="17">
    <location>
        <begin position="1"/>
        <end position="24"/>
    </location>
</feature>
<dbReference type="Pfam" id="PF00332">
    <property type="entry name" value="Glyco_hydro_17"/>
    <property type="match status" value="1"/>
</dbReference>
<keyword evidence="10" id="KW-0472">Membrane</keyword>
<evidence type="ECO:0000256" key="12">
    <source>
        <dbReference type="ARBA" id="ARBA00023180"/>
    </source>
</evidence>
<feature type="chain" id="PRO_5001655687" description="glucan endo-1,3-beta-D-glucosidase" evidence="17">
    <location>
        <begin position="25"/>
        <end position="480"/>
    </location>
</feature>
<gene>
    <name evidence="19" type="ORF">GSCOC_T00004608001</name>
</gene>
<dbReference type="PANTHER" id="PTHR32227">
    <property type="entry name" value="GLUCAN ENDO-1,3-BETA-GLUCOSIDASE BG1-RELATED-RELATED"/>
    <property type="match status" value="1"/>
</dbReference>
<protein>
    <recommendedName>
        <fullName evidence="4">glucan endo-1,3-beta-D-glucosidase</fullName>
        <ecNumber evidence="4">3.2.1.39</ecNumber>
    </recommendedName>
</protein>
<dbReference type="STRING" id="49390.A0A068VDU7"/>
<evidence type="ECO:0000256" key="13">
    <source>
        <dbReference type="ARBA" id="ARBA00023288"/>
    </source>
</evidence>
<accession>A0A068VDU7</accession>
<evidence type="ECO:0000256" key="11">
    <source>
        <dbReference type="ARBA" id="ARBA00023157"/>
    </source>
</evidence>
<dbReference type="SMART" id="SM00768">
    <property type="entry name" value="X8"/>
    <property type="match status" value="1"/>
</dbReference>
<comment type="subcellular location">
    <subcellularLocation>
        <location evidence="2">Cell membrane</location>
        <topology evidence="2">Lipid-anchor</topology>
        <topology evidence="2">GPI-anchor</topology>
    </subcellularLocation>
</comment>
<evidence type="ECO:0000256" key="10">
    <source>
        <dbReference type="ARBA" id="ARBA00023136"/>
    </source>
</evidence>
<dbReference type="InParanoid" id="A0A068VDU7"/>
<dbReference type="FunFam" id="3.20.20.80:FF:000008">
    <property type="entry name" value="Glucan endo-1,3-beta-glucosidase 5"/>
    <property type="match status" value="1"/>
</dbReference>
<keyword evidence="20" id="KW-1185">Reference proteome</keyword>
<evidence type="ECO:0000256" key="8">
    <source>
        <dbReference type="ARBA" id="ARBA00022801"/>
    </source>
</evidence>
<dbReference type="FunFam" id="1.20.58.1040:FF:000002">
    <property type="entry name" value="Glucan endo-1,3-beta-glucosidase 8"/>
    <property type="match status" value="1"/>
</dbReference>
<evidence type="ECO:0000256" key="2">
    <source>
        <dbReference type="ARBA" id="ARBA00004609"/>
    </source>
</evidence>
<dbReference type="FunCoup" id="A0A068VDU7">
    <property type="interactions" value="64"/>
</dbReference>
<evidence type="ECO:0000259" key="18">
    <source>
        <dbReference type="SMART" id="SM00768"/>
    </source>
</evidence>
<dbReference type="PROSITE" id="PS00587">
    <property type="entry name" value="GLYCOSYL_HYDROL_F17"/>
    <property type="match status" value="1"/>
</dbReference>
<comment type="similarity">
    <text evidence="3 15">Belongs to the glycosyl hydrolase 17 family.</text>
</comment>
<keyword evidence="7 17" id="KW-0732">Signal</keyword>
<sequence length="480" mass="52632">MSRIKLLFSLLVLVFVGISNDVVGVEGLGVNWGTQATHKLPPKVVVQMLKDNGITKVKLFDADASTMSALAGSNIEVMVAIPNDQLLVMNDYDRAKNWVKRNVTVYLFNGGVNIKYVAVGNEPFLASYNNSFVNTTFPALQNIQNALNDAGHGDTIKATVPLNADVYFSPEGNPVPSAGRFRADISSQMTQIVQFLNQNNAPFTVNIYPFLSLYLNSHFPVDYAFFDGAANPIVDDGVQYTNVFDANFDTLVSALKGLGYGSMNILVGEVGWPTDGDRNANVNYAIRFYRGLLPRLAANKGTPLRPGYIEVYLFGLLDEDLKSVAPGNFERHWGIFRYDGQPKFPMDLSGQLQDKYLVGAQNVQYLPAKWCQFNPNAKDLSKLAENINYACTFADCTALGYGSSCNGLDSNGNASYAFNMYFQVQNQGDLSCNFQGLAMVTEQNISQANCNFTIQIATSSSMKLLPVAGLYLAAFTFLLL</sequence>
<evidence type="ECO:0000256" key="5">
    <source>
        <dbReference type="ARBA" id="ARBA00022475"/>
    </source>
</evidence>
<dbReference type="GO" id="GO:0005886">
    <property type="term" value="C:plasma membrane"/>
    <property type="evidence" value="ECO:0007669"/>
    <property type="project" value="UniProtKB-SubCell"/>
</dbReference>
<evidence type="ECO:0000313" key="19">
    <source>
        <dbReference type="EMBL" id="CDP18694.1"/>
    </source>
</evidence>
<dbReference type="Proteomes" id="UP000295252">
    <property type="component" value="Unassembled WGS sequence"/>
</dbReference>
<dbReference type="InterPro" id="IPR044965">
    <property type="entry name" value="Glyco_hydro_17_plant"/>
</dbReference>
<evidence type="ECO:0000256" key="15">
    <source>
        <dbReference type="RuleBase" id="RU004335"/>
    </source>
</evidence>
<evidence type="ECO:0000313" key="20">
    <source>
        <dbReference type="Proteomes" id="UP000295252"/>
    </source>
</evidence>